<dbReference type="Pfam" id="PF03466">
    <property type="entry name" value="LysR_substrate"/>
    <property type="match status" value="1"/>
</dbReference>
<comment type="caution">
    <text evidence="6">The sequence shown here is derived from an EMBL/GenBank/DDBJ whole genome shotgun (WGS) entry which is preliminary data.</text>
</comment>
<dbReference type="Pfam" id="PF00126">
    <property type="entry name" value="HTH_1"/>
    <property type="match status" value="1"/>
</dbReference>
<dbReference type="PROSITE" id="PS50931">
    <property type="entry name" value="HTH_LYSR"/>
    <property type="match status" value="1"/>
</dbReference>
<dbReference type="InterPro" id="IPR000847">
    <property type="entry name" value="LysR_HTH_N"/>
</dbReference>
<name>A0ABP3LKV1_9BURK</name>
<keyword evidence="7" id="KW-1185">Reference proteome</keyword>
<sequence length="300" mass="32239">MHSDELDCFYQVALCGGIRKASERLDLAPSVVSRQIGRLESELQIKLFDRNSRNMTLTPAGQVYLNYVESLRQNRKLVLEELDALKGLRTGHVKLRTIEGHAAELAASTIATFRRQYPGITFELAMDGSDQIMAAIEAGRADIGIALSPRAASAVECAVRLPAPLCAVVWPGHPLAGRASVSMAELLAYPLALPPPDTGIRHLLDAVARVEKLELTPALVTSSIAAMQAFVRDQGGVAILLGLSLSRQGPGAEVVGVPLSDPLLGRTALEICVLGRRRLTPAVNAYLRHLRAHVEGGNRP</sequence>
<organism evidence="6 7">
    <name type="scientific">Pigmentiphaga daeguensis</name>
    <dbReference type="NCBI Taxonomy" id="414049"/>
    <lineage>
        <taxon>Bacteria</taxon>
        <taxon>Pseudomonadati</taxon>
        <taxon>Pseudomonadota</taxon>
        <taxon>Betaproteobacteria</taxon>
        <taxon>Burkholderiales</taxon>
        <taxon>Alcaligenaceae</taxon>
        <taxon>Pigmentiphaga</taxon>
    </lineage>
</organism>
<dbReference type="InterPro" id="IPR036388">
    <property type="entry name" value="WH-like_DNA-bd_sf"/>
</dbReference>
<evidence type="ECO:0000313" key="7">
    <source>
        <dbReference type="Proteomes" id="UP001501706"/>
    </source>
</evidence>
<comment type="similarity">
    <text evidence="1">Belongs to the LysR transcriptional regulatory family.</text>
</comment>
<keyword evidence="3" id="KW-0238">DNA-binding</keyword>
<dbReference type="Proteomes" id="UP001501706">
    <property type="component" value="Unassembled WGS sequence"/>
</dbReference>
<evidence type="ECO:0000256" key="1">
    <source>
        <dbReference type="ARBA" id="ARBA00009437"/>
    </source>
</evidence>
<feature type="domain" description="HTH lysR-type" evidence="5">
    <location>
        <begin position="1"/>
        <end position="58"/>
    </location>
</feature>
<dbReference type="Gene3D" id="1.10.10.10">
    <property type="entry name" value="Winged helix-like DNA-binding domain superfamily/Winged helix DNA-binding domain"/>
    <property type="match status" value="1"/>
</dbReference>
<reference evidence="7" key="1">
    <citation type="journal article" date="2019" name="Int. J. Syst. Evol. Microbiol.">
        <title>The Global Catalogue of Microorganisms (GCM) 10K type strain sequencing project: providing services to taxonomists for standard genome sequencing and annotation.</title>
        <authorList>
            <consortium name="The Broad Institute Genomics Platform"/>
            <consortium name="The Broad Institute Genome Sequencing Center for Infectious Disease"/>
            <person name="Wu L."/>
            <person name="Ma J."/>
        </authorList>
    </citation>
    <scope>NUCLEOTIDE SEQUENCE [LARGE SCALE GENOMIC DNA]</scope>
    <source>
        <strain evidence="7">JCM 14330</strain>
    </source>
</reference>
<evidence type="ECO:0000313" key="6">
    <source>
        <dbReference type="EMBL" id="GAA0503018.1"/>
    </source>
</evidence>
<dbReference type="PANTHER" id="PTHR30419">
    <property type="entry name" value="HTH-TYPE TRANSCRIPTIONAL REGULATOR YBHD"/>
    <property type="match status" value="1"/>
</dbReference>
<dbReference type="SUPFAM" id="SSF46785">
    <property type="entry name" value="Winged helix' DNA-binding domain"/>
    <property type="match status" value="1"/>
</dbReference>
<dbReference type="InterPro" id="IPR050950">
    <property type="entry name" value="HTH-type_LysR_regulators"/>
</dbReference>
<dbReference type="EMBL" id="BAAAEN010000006">
    <property type="protein sequence ID" value="GAA0503018.1"/>
    <property type="molecule type" value="Genomic_DNA"/>
</dbReference>
<proteinExistence type="inferred from homology"/>
<keyword evidence="2" id="KW-0805">Transcription regulation</keyword>
<evidence type="ECO:0000256" key="4">
    <source>
        <dbReference type="ARBA" id="ARBA00023163"/>
    </source>
</evidence>
<gene>
    <name evidence="6" type="ORF">GCM10009097_19810</name>
</gene>
<dbReference type="RefSeq" id="WP_279815730.1">
    <property type="nucleotide sequence ID" value="NZ_BAAAEN010000006.1"/>
</dbReference>
<protein>
    <submittedName>
        <fullName evidence="6">LysR family transcriptional regulator</fullName>
    </submittedName>
</protein>
<evidence type="ECO:0000256" key="3">
    <source>
        <dbReference type="ARBA" id="ARBA00023125"/>
    </source>
</evidence>
<dbReference type="InterPro" id="IPR005119">
    <property type="entry name" value="LysR_subst-bd"/>
</dbReference>
<dbReference type="SUPFAM" id="SSF53850">
    <property type="entry name" value="Periplasmic binding protein-like II"/>
    <property type="match status" value="1"/>
</dbReference>
<keyword evidence="4" id="KW-0804">Transcription</keyword>
<dbReference type="Gene3D" id="3.40.190.290">
    <property type="match status" value="1"/>
</dbReference>
<evidence type="ECO:0000256" key="2">
    <source>
        <dbReference type="ARBA" id="ARBA00023015"/>
    </source>
</evidence>
<dbReference type="PANTHER" id="PTHR30419:SF8">
    <property type="entry name" value="NITROGEN ASSIMILATION TRANSCRIPTIONAL ACTIVATOR-RELATED"/>
    <property type="match status" value="1"/>
</dbReference>
<accession>A0ABP3LKV1</accession>
<dbReference type="InterPro" id="IPR036390">
    <property type="entry name" value="WH_DNA-bd_sf"/>
</dbReference>
<evidence type="ECO:0000259" key="5">
    <source>
        <dbReference type="PROSITE" id="PS50931"/>
    </source>
</evidence>